<proteinExistence type="inferred from homology"/>
<reference evidence="8 9" key="2">
    <citation type="journal article" date="2010" name="J. Bacteriol.">
        <title>Complete genome sequence of the photosynthetic purple nonsulfur bacterium Rhodobacter capsulatus SB 1003.</title>
        <authorList>
            <person name="Strnad H."/>
            <person name="Lapidus A."/>
            <person name="Paces J."/>
            <person name="Ulbrich P."/>
            <person name="Vlcek C."/>
            <person name="Paces V."/>
            <person name="Haselkorn R."/>
        </authorList>
    </citation>
    <scope>NUCLEOTIDE SEQUENCE [LARGE SCALE GENOMIC DNA]</scope>
    <source>
        <strain evidence="9">ATCC BAA-309 / NBRC 16581 / SB1003</strain>
    </source>
</reference>
<dbReference type="InterPro" id="IPR012699">
    <property type="entry name" value="PhnN"/>
</dbReference>
<protein>
    <recommendedName>
        <fullName evidence="6">Ribose 1,5-bisphosphate phosphokinase PhnN</fullName>
        <ecNumber evidence="6">2.7.4.23</ecNumber>
    </recommendedName>
    <alternativeName>
        <fullName evidence="6">Ribose 1,5-bisphosphokinase</fullName>
    </alternativeName>
</protein>
<dbReference type="HOGENOM" id="CLU_102477_0_0_5"/>
<dbReference type="Gene3D" id="3.40.50.300">
    <property type="entry name" value="P-loop containing nucleotide triphosphate hydrolases"/>
    <property type="match status" value="1"/>
</dbReference>
<keyword evidence="3 6" id="KW-0808">Transferase</keyword>
<evidence type="ECO:0000256" key="1">
    <source>
        <dbReference type="ARBA" id="ARBA00000373"/>
    </source>
</evidence>
<evidence type="ECO:0000256" key="5">
    <source>
        <dbReference type="ARBA" id="ARBA00022840"/>
    </source>
</evidence>
<dbReference type="InterPro" id="IPR008145">
    <property type="entry name" value="GK/Ca_channel_bsu"/>
</dbReference>
<dbReference type="NCBIfam" id="TIGR02322">
    <property type="entry name" value="phosphon_PhnN"/>
    <property type="match status" value="1"/>
</dbReference>
<sequence>MTGRLFAIVGPSGAGKDRLIAGLIAARPEIHRARRTITRPPAESEDFESLSAAEFAALRGRGGFALSWLAHGLGYGLRAAELAPLAAGRDVIFNGSRAALPECLAAFPQLRVIEITAAPAVLQARLAGRGREDGAEIARRLDRAALALPPGIGAVRIVNDGPPEAGIAALIAALQPASACAASR</sequence>
<keyword evidence="8" id="KW-0418">Kinase</keyword>
<dbReference type="GO" id="GO:0033863">
    <property type="term" value="F:ribose 1,5-bisphosphate phosphokinase activity"/>
    <property type="evidence" value="ECO:0007669"/>
    <property type="project" value="UniProtKB-UniRule"/>
</dbReference>
<evidence type="ECO:0000256" key="4">
    <source>
        <dbReference type="ARBA" id="ARBA00022741"/>
    </source>
</evidence>
<dbReference type="Proteomes" id="UP000002361">
    <property type="component" value="Chromosome"/>
</dbReference>
<dbReference type="UniPathway" id="UPA00087">
    <property type="reaction ID" value="UER00175"/>
</dbReference>
<dbReference type="GeneID" id="31490112"/>
<feature type="domain" description="Guanylate kinase/L-type calcium channel beta subunit" evidence="7">
    <location>
        <begin position="2"/>
        <end position="178"/>
    </location>
</feature>
<feature type="binding site" evidence="6">
    <location>
        <begin position="10"/>
        <end position="17"/>
    </location>
    <ligand>
        <name>ATP</name>
        <dbReference type="ChEBI" id="CHEBI:30616"/>
    </ligand>
</feature>
<organism evidence="8 9">
    <name type="scientific">Rhodobacter capsulatus (strain ATCC BAA-309 / NBRC 16581 / SB1003)</name>
    <dbReference type="NCBI Taxonomy" id="272942"/>
    <lineage>
        <taxon>Bacteria</taxon>
        <taxon>Pseudomonadati</taxon>
        <taxon>Pseudomonadota</taxon>
        <taxon>Alphaproteobacteria</taxon>
        <taxon>Rhodobacterales</taxon>
        <taxon>Rhodobacter group</taxon>
        <taxon>Rhodobacter</taxon>
    </lineage>
</organism>
<comment type="similarity">
    <text evidence="6">Belongs to the ribose 1,5-bisphosphokinase family.</text>
</comment>
<comment type="pathway">
    <text evidence="2 6">Metabolic intermediate biosynthesis; 5-phospho-alpha-D-ribose 1-diphosphate biosynthesis; 5-phospho-alpha-D-ribose 1-diphosphate from D-ribose 5-phosphate (route II): step 3/3.</text>
</comment>
<comment type="catalytic activity">
    <reaction evidence="1 6">
        <text>alpha-D-ribose 1,5-bisphosphate + ATP = 5-phospho-alpha-D-ribose 1-diphosphate + ADP</text>
        <dbReference type="Rhea" id="RHEA:20109"/>
        <dbReference type="ChEBI" id="CHEBI:30616"/>
        <dbReference type="ChEBI" id="CHEBI:58017"/>
        <dbReference type="ChEBI" id="CHEBI:68688"/>
        <dbReference type="ChEBI" id="CHEBI:456216"/>
        <dbReference type="EC" id="2.7.4.23"/>
    </reaction>
</comment>
<dbReference type="KEGG" id="rcp:RCAP_rcc01200"/>
<dbReference type="eggNOG" id="COG3709">
    <property type="taxonomic scope" value="Bacteria"/>
</dbReference>
<dbReference type="EMBL" id="CP001312">
    <property type="protein sequence ID" value="ADE84957.1"/>
    <property type="molecule type" value="Genomic_DNA"/>
</dbReference>
<evidence type="ECO:0000259" key="7">
    <source>
        <dbReference type="SMART" id="SM00072"/>
    </source>
</evidence>
<accession>D5ART6</accession>
<evidence type="ECO:0000256" key="3">
    <source>
        <dbReference type="ARBA" id="ARBA00022679"/>
    </source>
</evidence>
<evidence type="ECO:0000256" key="6">
    <source>
        <dbReference type="HAMAP-Rule" id="MF_00836"/>
    </source>
</evidence>
<comment type="function">
    <text evidence="6">Catalyzes the phosphorylation of ribose 1,5-bisphosphate to 5-phospho-D-ribosyl alpha-1-diphosphate (PRPP).</text>
</comment>
<reference key="1">
    <citation type="submission" date="2008-12" db="EMBL/GenBank/DDBJ databases">
        <title>Complete genome sequence of Rhodobacter capsulatus SB1003.</title>
        <authorList>
            <person name="Strnad H."/>
            <person name="Lapidus A."/>
            <person name="Vlcek C."/>
            <person name="Ulbrich P."/>
            <person name="Paces J."/>
            <person name="Maltsev N."/>
            <person name="Kumar V."/>
            <person name="Kogan Y."/>
            <person name="Milgram A."/>
            <person name="Rebrekov D."/>
            <person name="Mazur M."/>
            <person name="Cox R."/>
            <person name="Kyrpides N."/>
            <person name="Kolar M."/>
            <person name="Sachova J."/>
            <person name="Ridl J."/>
            <person name="Ivanova N."/>
            <person name="Kapatral V."/>
            <person name="Los T."/>
            <person name="Lykidis A."/>
            <person name="Mikhailova N."/>
            <person name="Reznik G."/>
            <person name="Vasieva O."/>
            <person name="Fonstein M."/>
            <person name="Paces V."/>
            <person name="Haselkorn R."/>
        </authorList>
    </citation>
    <scope>NUCLEOTIDE SEQUENCE</scope>
    <source>
        <strain>SB1003</strain>
    </source>
</reference>
<dbReference type="OrthoDB" id="341217at2"/>
<keyword evidence="9" id="KW-1185">Reference proteome</keyword>
<keyword evidence="4 6" id="KW-0547">Nucleotide-binding</keyword>
<dbReference type="RefSeq" id="WP_013066936.1">
    <property type="nucleotide sequence ID" value="NC_014034.1"/>
</dbReference>
<dbReference type="GO" id="GO:0019634">
    <property type="term" value="P:organic phosphonate metabolic process"/>
    <property type="evidence" value="ECO:0007669"/>
    <property type="project" value="UniProtKB-UniRule"/>
</dbReference>
<gene>
    <name evidence="6 8" type="primary">phnN</name>
    <name evidence="8" type="ordered locus">RCAP_rcc01200</name>
</gene>
<dbReference type="InterPro" id="IPR027417">
    <property type="entry name" value="P-loop_NTPase"/>
</dbReference>
<evidence type="ECO:0000313" key="8">
    <source>
        <dbReference type="EMBL" id="ADE84957.1"/>
    </source>
</evidence>
<dbReference type="EC" id="2.7.4.23" evidence="6"/>
<dbReference type="SMART" id="SM00072">
    <property type="entry name" value="GuKc"/>
    <property type="match status" value="1"/>
</dbReference>
<dbReference type="SUPFAM" id="SSF52540">
    <property type="entry name" value="P-loop containing nucleoside triphosphate hydrolases"/>
    <property type="match status" value="1"/>
</dbReference>
<name>D5ART6_RHOCB</name>
<evidence type="ECO:0000313" key="9">
    <source>
        <dbReference type="Proteomes" id="UP000002361"/>
    </source>
</evidence>
<dbReference type="GO" id="GO:0006015">
    <property type="term" value="P:5-phosphoribose 1-diphosphate biosynthetic process"/>
    <property type="evidence" value="ECO:0007669"/>
    <property type="project" value="UniProtKB-UniRule"/>
</dbReference>
<dbReference type="GO" id="GO:0005524">
    <property type="term" value="F:ATP binding"/>
    <property type="evidence" value="ECO:0007669"/>
    <property type="project" value="UniProtKB-KW"/>
</dbReference>
<dbReference type="HAMAP" id="MF_00836">
    <property type="entry name" value="PhnN"/>
    <property type="match status" value="1"/>
</dbReference>
<dbReference type="AlphaFoldDB" id="D5ART6"/>
<keyword evidence="5 6" id="KW-0067">ATP-binding</keyword>
<dbReference type="STRING" id="272942.RCAP_rcc01200"/>
<evidence type="ECO:0000256" key="2">
    <source>
        <dbReference type="ARBA" id="ARBA00005069"/>
    </source>
</evidence>